<keyword evidence="4" id="KW-1185">Reference proteome</keyword>
<reference evidence="3 4" key="1">
    <citation type="submission" date="2018-01" db="EMBL/GenBank/DDBJ databases">
        <title>Twenty Corynebacterium bovis Genomes.</title>
        <authorList>
            <person name="Gulvik C.A."/>
        </authorList>
    </citation>
    <scope>NUCLEOTIDE SEQUENCE [LARGE SCALE GENOMIC DNA]</scope>
    <source>
        <strain evidence="3 4">16-2004</strain>
    </source>
</reference>
<feature type="compositionally biased region" description="Polar residues" evidence="1">
    <location>
        <begin position="46"/>
        <end position="58"/>
    </location>
</feature>
<sequence length="97" mass="9316">MPFEIRTDRRTGAGRVAVPVAVGVVLGVGVTLLLGAVADTSRLPASPTTPTESVTGHAQPTGRPTAEPAGATAPATTAPGAPAPAASAPSAPSAPGW</sequence>
<name>A0A3R8RGH3_9CORY</name>
<gene>
    <name evidence="3" type="ORF">CXF42_07700</name>
</gene>
<evidence type="ECO:0000313" key="4">
    <source>
        <dbReference type="Proteomes" id="UP000278422"/>
    </source>
</evidence>
<protein>
    <submittedName>
        <fullName evidence="3">Uncharacterized protein</fullName>
    </submittedName>
</protein>
<keyword evidence="2" id="KW-0812">Transmembrane</keyword>
<dbReference type="RefSeq" id="WP_125174620.1">
    <property type="nucleotide sequence ID" value="NZ_PQNN01000083.1"/>
</dbReference>
<feature type="region of interest" description="Disordered" evidence="1">
    <location>
        <begin position="37"/>
        <end position="97"/>
    </location>
</feature>
<dbReference type="EMBL" id="PQNQ01000021">
    <property type="protein sequence ID" value="RRQ03241.1"/>
    <property type="molecule type" value="Genomic_DNA"/>
</dbReference>
<proteinExistence type="predicted"/>
<keyword evidence="2" id="KW-0472">Membrane</keyword>
<dbReference type="Proteomes" id="UP000278422">
    <property type="component" value="Unassembled WGS sequence"/>
</dbReference>
<evidence type="ECO:0000313" key="3">
    <source>
        <dbReference type="EMBL" id="RRQ03241.1"/>
    </source>
</evidence>
<evidence type="ECO:0000256" key="2">
    <source>
        <dbReference type="SAM" id="Phobius"/>
    </source>
</evidence>
<feature type="transmembrane region" description="Helical" evidence="2">
    <location>
        <begin position="16"/>
        <end position="38"/>
    </location>
</feature>
<comment type="caution">
    <text evidence="3">The sequence shown here is derived from an EMBL/GenBank/DDBJ whole genome shotgun (WGS) entry which is preliminary data.</text>
</comment>
<evidence type="ECO:0000256" key="1">
    <source>
        <dbReference type="SAM" id="MobiDB-lite"/>
    </source>
</evidence>
<accession>A0A3R8RGH3</accession>
<feature type="compositionally biased region" description="Low complexity" evidence="1">
    <location>
        <begin position="60"/>
        <end position="97"/>
    </location>
</feature>
<keyword evidence="2" id="KW-1133">Transmembrane helix</keyword>
<organism evidence="3 4">
    <name type="scientific">Corynebacterium bovis</name>
    <dbReference type="NCBI Taxonomy" id="36808"/>
    <lineage>
        <taxon>Bacteria</taxon>
        <taxon>Bacillati</taxon>
        <taxon>Actinomycetota</taxon>
        <taxon>Actinomycetes</taxon>
        <taxon>Mycobacteriales</taxon>
        <taxon>Corynebacteriaceae</taxon>
        <taxon>Corynebacterium</taxon>
    </lineage>
</organism>
<dbReference type="AlphaFoldDB" id="A0A3R8RGH3"/>